<protein>
    <submittedName>
        <fullName evidence="2">Protein-lysine N-methyltransferase efm4</fullName>
        <ecNumber evidence="2">3.1.4.54</ecNumber>
    </submittedName>
</protein>
<reference evidence="2" key="1">
    <citation type="submission" date="2022-07" db="EMBL/GenBank/DDBJ databases">
        <title>Phylogenomic reconstructions and comparative analyses of Kickxellomycotina fungi.</title>
        <authorList>
            <person name="Reynolds N.K."/>
            <person name="Stajich J.E."/>
            <person name="Barry K."/>
            <person name="Grigoriev I.V."/>
            <person name="Crous P."/>
            <person name="Smith M.E."/>
        </authorList>
    </citation>
    <scope>NUCLEOTIDE SEQUENCE</scope>
    <source>
        <strain evidence="2">RSA 861</strain>
    </source>
</reference>
<accession>A0A9W8AJP9</accession>
<organism evidence="2 3">
    <name type="scientific">Tieghemiomyces parasiticus</name>
    <dbReference type="NCBI Taxonomy" id="78921"/>
    <lineage>
        <taxon>Eukaryota</taxon>
        <taxon>Fungi</taxon>
        <taxon>Fungi incertae sedis</taxon>
        <taxon>Zoopagomycota</taxon>
        <taxon>Kickxellomycotina</taxon>
        <taxon>Dimargaritomycetes</taxon>
        <taxon>Dimargaritales</taxon>
        <taxon>Dimargaritaceae</taxon>
        <taxon>Tieghemiomyces</taxon>
    </lineage>
</organism>
<dbReference type="GO" id="GO:0070290">
    <property type="term" value="F:N-acylphosphatidylethanolamine-specific phospholipase D activity"/>
    <property type="evidence" value="ECO:0007669"/>
    <property type="project" value="UniProtKB-EC"/>
</dbReference>
<dbReference type="Proteomes" id="UP001150569">
    <property type="component" value="Unassembled WGS sequence"/>
</dbReference>
<gene>
    <name evidence="2" type="primary">EFM4_1</name>
    <name evidence="2" type="ORF">IWQ60_002320</name>
</gene>
<dbReference type="Gene3D" id="3.60.15.10">
    <property type="entry name" value="Ribonuclease Z/Hydroxyacylglutathione hydrolase-like"/>
    <property type="match status" value="1"/>
</dbReference>
<dbReference type="AlphaFoldDB" id="A0A9W8AJP9"/>
<evidence type="ECO:0000313" key="3">
    <source>
        <dbReference type="Proteomes" id="UP001150569"/>
    </source>
</evidence>
<dbReference type="SUPFAM" id="SSF56281">
    <property type="entry name" value="Metallo-hydrolase/oxidoreductase"/>
    <property type="match status" value="1"/>
</dbReference>
<dbReference type="EMBL" id="JANBPT010000086">
    <property type="protein sequence ID" value="KAJ1928153.1"/>
    <property type="molecule type" value="Genomic_DNA"/>
</dbReference>
<name>A0A9W8AJP9_9FUNG</name>
<dbReference type="GO" id="GO:0005737">
    <property type="term" value="C:cytoplasm"/>
    <property type="evidence" value="ECO:0007669"/>
    <property type="project" value="TreeGrafter"/>
</dbReference>
<dbReference type="PANTHER" id="PTHR15032:SF4">
    <property type="entry name" value="N-ACYL-PHOSPHATIDYLETHANOLAMINE-HYDROLYZING PHOSPHOLIPASE D"/>
    <property type="match status" value="1"/>
</dbReference>
<dbReference type="OrthoDB" id="332863at2759"/>
<dbReference type="InterPro" id="IPR036866">
    <property type="entry name" value="RibonucZ/Hydroxyglut_hydro"/>
</dbReference>
<dbReference type="InterPro" id="IPR001279">
    <property type="entry name" value="Metallo-B-lactamas"/>
</dbReference>
<dbReference type="PANTHER" id="PTHR15032">
    <property type="entry name" value="N-ACYL-PHOSPHATIDYLETHANOLAMINE-HYDROLYZING PHOSPHOLIPASE D"/>
    <property type="match status" value="1"/>
</dbReference>
<comment type="caution">
    <text evidence="2">The sequence shown here is derived from an EMBL/GenBank/DDBJ whole genome shotgun (WGS) entry which is preliminary data.</text>
</comment>
<proteinExistence type="predicted"/>
<dbReference type="SMART" id="SM00849">
    <property type="entry name" value="Lactamase_B"/>
    <property type="match status" value="1"/>
</dbReference>
<keyword evidence="2" id="KW-0378">Hydrolase</keyword>
<evidence type="ECO:0000259" key="1">
    <source>
        <dbReference type="SMART" id="SM00849"/>
    </source>
</evidence>
<dbReference type="Pfam" id="PF12706">
    <property type="entry name" value="Lactamase_B_2"/>
    <property type="match status" value="1"/>
</dbReference>
<feature type="domain" description="Metallo-beta-lactamase" evidence="1">
    <location>
        <begin position="154"/>
        <end position="371"/>
    </location>
</feature>
<keyword evidence="3" id="KW-1185">Reference proteome</keyword>
<dbReference type="EC" id="3.1.4.54" evidence="2"/>
<evidence type="ECO:0000313" key="2">
    <source>
        <dbReference type="EMBL" id="KAJ1928153.1"/>
    </source>
</evidence>
<sequence>MIPTRLPLPRLTTPYYLRRLNPWPVPHYPATLLGRRSTHSPRAPLPSAATSSVLSAAAAALSLSSLRLPRTLVRPMADTSATPAHHNPKGGFINPWPSHQHFGFFSVLMAMVKDWNIRTSLFLPDEKTMIPVLPMATAQLTRPDPTQLQLTWLGHASFLLQANGLNILFDPVFSERCSFVQFAGPKRVRPTPCKVEDLPPIDLVVISHNHYDHMDVNTIRSLGPKPVYCVPLGNKAWLEDLGVTNIREMDWWDEADLQLGVAADTTSPLHGVKVVCTPCQHFTGRSLTDRYRTLWASFCLLFPNGQRFYFAGDTGYRTVRDRAHELTLDTAEDTTPVCPAFREIGERYGPFDLSCIPIGAYSPRWVFSPVHCSPEDAVRLHEDVRSKKSVGMHWGTFILTDEPLTEPPQRLAKALAQRGHTAADFCVMDIGAMLTVPASTTEATAPAPA</sequence>